<dbReference type="InterPro" id="IPR002549">
    <property type="entry name" value="AI-2E-like"/>
</dbReference>
<evidence type="ECO:0000313" key="10">
    <source>
        <dbReference type="Proteomes" id="UP001317705"/>
    </source>
</evidence>
<comment type="similarity">
    <text evidence="2">Belongs to the autoinducer-2 exporter (AI-2E) (TC 2.A.86) family.</text>
</comment>
<keyword evidence="4" id="KW-1003">Cell membrane</keyword>
<evidence type="ECO:0000256" key="3">
    <source>
        <dbReference type="ARBA" id="ARBA00022448"/>
    </source>
</evidence>
<gene>
    <name evidence="9" type="ORF">GURASL_27730</name>
</gene>
<dbReference type="PANTHER" id="PTHR21716:SF53">
    <property type="entry name" value="PERMEASE PERM-RELATED"/>
    <property type="match status" value="1"/>
</dbReference>
<accession>A0ABN6VXN6</accession>
<dbReference type="RefSeq" id="WP_281999971.1">
    <property type="nucleotide sequence ID" value="NZ_AP027151.1"/>
</dbReference>
<feature type="transmembrane region" description="Helical" evidence="8">
    <location>
        <begin position="7"/>
        <end position="27"/>
    </location>
</feature>
<evidence type="ECO:0000256" key="1">
    <source>
        <dbReference type="ARBA" id="ARBA00004651"/>
    </source>
</evidence>
<keyword evidence="6 8" id="KW-1133">Transmembrane helix</keyword>
<keyword evidence="7 8" id="KW-0472">Membrane</keyword>
<reference evidence="9 10" key="1">
    <citation type="submission" date="2022-12" db="EMBL/GenBank/DDBJ databases">
        <title>Polyphasic characterization of Geotalea uranireducens NIT-SL11 newly isolated from a complex of sewage sludge and microbially reduced graphene oxide.</title>
        <authorList>
            <person name="Xie L."/>
            <person name="Yoshida N."/>
            <person name="Meng L."/>
        </authorList>
    </citation>
    <scope>NUCLEOTIDE SEQUENCE [LARGE SCALE GENOMIC DNA]</scope>
    <source>
        <strain evidence="9 10">NIT-SL11</strain>
    </source>
</reference>
<evidence type="ECO:0000313" key="9">
    <source>
        <dbReference type="EMBL" id="BDV43850.1"/>
    </source>
</evidence>
<organism evidence="9 10">
    <name type="scientific">Geotalea uraniireducens</name>
    <dbReference type="NCBI Taxonomy" id="351604"/>
    <lineage>
        <taxon>Bacteria</taxon>
        <taxon>Pseudomonadati</taxon>
        <taxon>Thermodesulfobacteriota</taxon>
        <taxon>Desulfuromonadia</taxon>
        <taxon>Geobacterales</taxon>
        <taxon>Geobacteraceae</taxon>
        <taxon>Geotalea</taxon>
    </lineage>
</organism>
<evidence type="ECO:0000256" key="2">
    <source>
        <dbReference type="ARBA" id="ARBA00009773"/>
    </source>
</evidence>
<evidence type="ECO:0000256" key="6">
    <source>
        <dbReference type="ARBA" id="ARBA00022989"/>
    </source>
</evidence>
<keyword evidence="10" id="KW-1185">Reference proteome</keyword>
<comment type="subcellular location">
    <subcellularLocation>
        <location evidence="1">Cell membrane</location>
        <topology evidence="1">Multi-pass membrane protein</topology>
    </subcellularLocation>
</comment>
<dbReference type="Proteomes" id="UP001317705">
    <property type="component" value="Chromosome"/>
</dbReference>
<keyword evidence="5 8" id="KW-0812">Transmembrane</keyword>
<sequence length="347" mass="38198">MRSRDAAHIAWFITGVFAAVLLASHFARHSLSAFLTALVIAYLLNPLLKYLERKGLGRLPAIAVIYLAIGVAIFYSLFVLVPYLRHQLEAFPQAVPRYVRNLQLVLDGMKERLAPYYGGNEGAWLVARAQESLQKVAGELSGKGYQQLTRAFFGLFNLILAPILVFFMLYYKDLFKDLLLRCLPHRERPAFREIGGRIKQSLERFVLAQLFDCLLVGLLTSGALLLLGIEFPLLNGFVAGFASLVPFIGVLVAMIPPALLGYAQTGDLMVIPKVCVAYFVINVIIEGNLIKPLLMRGTLKLNPLAVIFALMALAELMGFWGVVLAIPVAAIVKIGAGELHKSLFAGK</sequence>
<evidence type="ECO:0000256" key="4">
    <source>
        <dbReference type="ARBA" id="ARBA00022475"/>
    </source>
</evidence>
<proteinExistence type="inferred from homology"/>
<evidence type="ECO:0000256" key="5">
    <source>
        <dbReference type="ARBA" id="ARBA00022692"/>
    </source>
</evidence>
<keyword evidence="3" id="KW-0813">Transport</keyword>
<dbReference type="Pfam" id="PF01594">
    <property type="entry name" value="AI-2E_transport"/>
    <property type="match status" value="1"/>
</dbReference>
<feature type="transmembrane region" description="Helical" evidence="8">
    <location>
        <begin position="305"/>
        <end position="332"/>
    </location>
</feature>
<feature type="transmembrane region" description="Helical" evidence="8">
    <location>
        <begin position="205"/>
        <end position="227"/>
    </location>
</feature>
<dbReference type="EMBL" id="AP027151">
    <property type="protein sequence ID" value="BDV43850.1"/>
    <property type="molecule type" value="Genomic_DNA"/>
</dbReference>
<feature type="transmembrane region" description="Helical" evidence="8">
    <location>
        <begin position="33"/>
        <end position="51"/>
    </location>
</feature>
<evidence type="ECO:0000256" key="7">
    <source>
        <dbReference type="ARBA" id="ARBA00023136"/>
    </source>
</evidence>
<feature type="transmembrane region" description="Helical" evidence="8">
    <location>
        <begin position="268"/>
        <end position="285"/>
    </location>
</feature>
<feature type="transmembrane region" description="Helical" evidence="8">
    <location>
        <begin position="63"/>
        <end position="84"/>
    </location>
</feature>
<feature type="transmembrane region" description="Helical" evidence="8">
    <location>
        <begin position="151"/>
        <end position="171"/>
    </location>
</feature>
<evidence type="ECO:0000256" key="8">
    <source>
        <dbReference type="SAM" id="Phobius"/>
    </source>
</evidence>
<name>A0ABN6VXN6_9BACT</name>
<dbReference type="PANTHER" id="PTHR21716">
    <property type="entry name" value="TRANSMEMBRANE PROTEIN"/>
    <property type="match status" value="1"/>
</dbReference>
<protein>
    <submittedName>
        <fullName evidence="9">AI-2E family transporter</fullName>
    </submittedName>
</protein>
<feature type="transmembrane region" description="Helical" evidence="8">
    <location>
        <begin position="233"/>
        <end position="256"/>
    </location>
</feature>